<evidence type="ECO:0000313" key="4">
    <source>
        <dbReference type="Proteomes" id="UP000749040"/>
    </source>
</evidence>
<accession>A0ABS2TS66</accession>
<keyword evidence="1" id="KW-0472">Membrane</keyword>
<dbReference type="Proteomes" id="UP000749040">
    <property type="component" value="Unassembled WGS sequence"/>
</dbReference>
<dbReference type="EMBL" id="JADKYB010000008">
    <property type="protein sequence ID" value="MBM9506164.1"/>
    <property type="molecule type" value="Genomic_DNA"/>
</dbReference>
<dbReference type="InterPro" id="IPR037460">
    <property type="entry name" value="SEST-like"/>
</dbReference>
<sequence>MLTVLLLLLALAATGLSLLITPQQTVSAAGQSVRVGATSLQLSPSGPGELVLFGQTIPTKPQFDGPIRPRLELARIATGPQVSKLVQNGGHGSLVLAVGHELTSGWVRYAVWETVIATGVMLVVLAAVTGLRHLPRRRTAAVLGAGLVSVCAVNLIGFGLLANSTPQVLDHVRSLEDLVGRGPLTPVPPASGPHLTEVHAVVIGDSTAAAPGNAPLPNPTPLDTACVRSVDAYARDLAEVNGWNVLNLACTGATVPDGVLGVQIVSGHQVAPPQLAEAQRATKAPVLIISVGANDVGWADLTRLCAVSTTCDDRATTAFFRNRLTRFAVDYRTLLRQVSTLPQHPTVLVNEYYDPFGPNADCLKGEGITTAKADMLRSRLTELNTVLRDGADLAGAHPVRPSFTGHELCSTESYVQGPASAAPLHPTPAGELVIALADQQALTDLPR</sequence>
<evidence type="ECO:0000313" key="3">
    <source>
        <dbReference type="EMBL" id="MBM9506164.1"/>
    </source>
</evidence>
<comment type="caution">
    <text evidence="3">The sequence shown here is derived from an EMBL/GenBank/DDBJ whole genome shotgun (WGS) entry which is preliminary data.</text>
</comment>
<keyword evidence="4" id="KW-1185">Reference proteome</keyword>
<dbReference type="SUPFAM" id="SSF52266">
    <property type="entry name" value="SGNH hydrolase"/>
    <property type="match status" value="1"/>
</dbReference>
<dbReference type="Gene3D" id="3.40.50.1110">
    <property type="entry name" value="SGNH hydrolase"/>
    <property type="match status" value="1"/>
</dbReference>
<protein>
    <submittedName>
        <fullName evidence="3">SGNH/GDSL hydrolase family protein</fullName>
    </submittedName>
</protein>
<dbReference type="InterPro" id="IPR013830">
    <property type="entry name" value="SGNH_hydro"/>
</dbReference>
<proteinExistence type="predicted"/>
<feature type="domain" description="SGNH hydrolase-type esterase" evidence="2">
    <location>
        <begin position="202"/>
        <end position="430"/>
    </location>
</feature>
<organism evidence="3 4">
    <name type="scientific">Actinacidiphila acididurans</name>
    <dbReference type="NCBI Taxonomy" id="2784346"/>
    <lineage>
        <taxon>Bacteria</taxon>
        <taxon>Bacillati</taxon>
        <taxon>Actinomycetota</taxon>
        <taxon>Actinomycetes</taxon>
        <taxon>Kitasatosporales</taxon>
        <taxon>Streptomycetaceae</taxon>
        <taxon>Actinacidiphila</taxon>
    </lineage>
</organism>
<reference evidence="3 4" key="1">
    <citation type="submission" date="2021-01" db="EMBL/GenBank/DDBJ databases">
        <title>Streptomyces acididurans sp. nov., isolated from a peat swamp forest soil.</title>
        <authorList>
            <person name="Chantavorakit T."/>
            <person name="Duangmal K."/>
        </authorList>
    </citation>
    <scope>NUCLEOTIDE SEQUENCE [LARGE SCALE GENOMIC DNA]</scope>
    <source>
        <strain evidence="3 4">KK5PA1</strain>
    </source>
</reference>
<keyword evidence="3" id="KW-0378">Hydrolase</keyword>
<keyword evidence="1" id="KW-1133">Transmembrane helix</keyword>
<dbReference type="PANTHER" id="PTHR37981">
    <property type="entry name" value="LIPASE 2"/>
    <property type="match status" value="1"/>
</dbReference>
<dbReference type="Pfam" id="PF13472">
    <property type="entry name" value="Lipase_GDSL_2"/>
    <property type="match status" value="1"/>
</dbReference>
<evidence type="ECO:0000256" key="1">
    <source>
        <dbReference type="SAM" id="Phobius"/>
    </source>
</evidence>
<dbReference type="GO" id="GO:0016787">
    <property type="term" value="F:hydrolase activity"/>
    <property type="evidence" value="ECO:0007669"/>
    <property type="project" value="UniProtKB-KW"/>
</dbReference>
<feature type="transmembrane region" description="Helical" evidence="1">
    <location>
        <begin position="109"/>
        <end position="128"/>
    </location>
</feature>
<dbReference type="PANTHER" id="PTHR37981:SF1">
    <property type="entry name" value="SGNH HYDROLASE-TYPE ESTERASE DOMAIN-CONTAINING PROTEIN"/>
    <property type="match status" value="1"/>
</dbReference>
<feature type="transmembrane region" description="Helical" evidence="1">
    <location>
        <begin position="140"/>
        <end position="162"/>
    </location>
</feature>
<name>A0ABS2TS66_9ACTN</name>
<evidence type="ECO:0000259" key="2">
    <source>
        <dbReference type="Pfam" id="PF13472"/>
    </source>
</evidence>
<gene>
    <name evidence="3" type="ORF">ITX44_16710</name>
</gene>
<keyword evidence="1" id="KW-0812">Transmembrane</keyword>
<dbReference type="InterPro" id="IPR036514">
    <property type="entry name" value="SGNH_hydro_sf"/>
</dbReference>